<dbReference type="GO" id="GO:0006355">
    <property type="term" value="P:regulation of DNA-templated transcription"/>
    <property type="evidence" value="ECO:0007669"/>
    <property type="project" value="InterPro"/>
</dbReference>
<feature type="domain" description="PRD" evidence="3">
    <location>
        <begin position="1"/>
        <end position="90"/>
    </location>
</feature>
<organism evidence="4">
    <name type="scientific">bioreactor metagenome</name>
    <dbReference type="NCBI Taxonomy" id="1076179"/>
    <lineage>
        <taxon>unclassified sequences</taxon>
        <taxon>metagenomes</taxon>
        <taxon>ecological metagenomes</taxon>
    </lineage>
</organism>
<dbReference type="InterPro" id="IPR036634">
    <property type="entry name" value="PRD_sf"/>
</dbReference>
<dbReference type="InterPro" id="IPR050661">
    <property type="entry name" value="BglG_antiterminators"/>
</dbReference>
<dbReference type="PANTHER" id="PTHR30185">
    <property type="entry name" value="CRYPTIC BETA-GLUCOSIDE BGL OPERON ANTITERMINATOR"/>
    <property type="match status" value="1"/>
</dbReference>
<dbReference type="EMBL" id="VSSQ01023118">
    <property type="protein sequence ID" value="MPM69851.1"/>
    <property type="molecule type" value="Genomic_DNA"/>
</dbReference>
<dbReference type="InterPro" id="IPR011608">
    <property type="entry name" value="PRD"/>
</dbReference>
<dbReference type="InterPro" id="IPR016152">
    <property type="entry name" value="PTrfase/Anion_transptr"/>
</dbReference>
<accession>A0A645BYV8</accession>
<reference evidence="4" key="1">
    <citation type="submission" date="2019-08" db="EMBL/GenBank/DDBJ databases">
        <authorList>
            <person name="Kucharzyk K."/>
            <person name="Murdoch R.W."/>
            <person name="Higgins S."/>
            <person name="Loffler F."/>
        </authorList>
    </citation>
    <scope>NUCLEOTIDE SEQUENCE</scope>
</reference>
<dbReference type="Gene3D" id="1.10.1790.10">
    <property type="entry name" value="PRD domain"/>
    <property type="match status" value="1"/>
</dbReference>
<sequence length="334" mass="38941">MLHEYSINLNTDDFIIRFSLHLSQLLNTQKKSNRNPLLKNIKDSYPLVFEVSVYIADIIHKHYPALLLDEHEISYIALHVGMSIDKDSHEKCTAILIIPQYYNLKDYIINRLYQNFYNSLLIIDACNDESEIDYSQPFEIILSTQSLTVSSEAESIQITPFINDQDLKNIQQTIEMVNMKKKIKSNEPLFRLFNPACFEIFHNPDADKNQIIKILGHKLIDAHYVPASFIEDVIIRETLSSTAYSSLAVPHTLNTSGIKTCIGVGIFPNNYQWDHNSINIVLLLVIQEKDKELFKMLFQTLIRIFTSKEWLEAYRKISSYDDYMRFVKNLMIFK</sequence>
<evidence type="ECO:0000259" key="2">
    <source>
        <dbReference type="PROSITE" id="PS51094"/>
    </source>
</evidence>
<dbReference type="PANTHER" id="PTHR30185:SF12">
    <property type="entry name" value="TRANSCRIPTIONAL REGULATOR MANR"/>
    <property type="match status" value="1"/>
</dbReference>
<dbReference type="AlphaFoldDB" id="A0A645BYV8"/>
<evidence type="ECO:0000313" key="4">
    <source>
        <dbReference type="EMBL" id="MPM69851.1"/>
    </source>
</evidence>
<protein>
    <submittedName>
        <fullName evidence="4">Putative licABCH operon regulator</fullName>
    </submittedName>
</protein>
<dbReference type="Gene3D" id="3.40.930.10">
    <property type="entry name" value="Mannitol-specific EII, Chain A"/>
    <property type="match status" value="1"/>
</dbReference>
<gene>
    <name evidence="4" type="primary">licR_8</name>
    <name evidence="4" type="ORF">SDC9_116799</name>
</gene>
<evidence type="ECO:0000259" key="3">
    <source>
        <dbReference type="PROSITE" id="PS51372"/>
    </source>
</evidence>
<dbReference type="SUPFAM" id="SSF55804">
    <property type="entry name" value="Phoshotransferase/anion transport protein"/>
    <property type="match status" value="1"/>
</dbReference>
<dbReference type="PROSITE" id="PS51094">
    <property type="entry name" value="PTS_EIIA_TYPE_2"/>
    <property type="match status" value="1"/>
</dbReference>
<comment type="caution">
    <text evidence="4">The sequence shown here is derived from an EMBL/GenBank/DDBJ whole genome shotgun (WGS) entry which is preliminary data.</text>
</comment>
<feature type="domain" description="PTS EIIA type-2" evidence="2">
    <location>
        <begin position="191"/>
        <end position="330"/>
    </location>
</feature>
<keyword evidence="1" id="KW-0677">Repeat</keyword>
<dbReference type="PROSITE" id="PS51372">
    <property type="entry name" value="PRD_2"/>
    <property type="match status" value="1"/>
</dbReference>
<dbReference type="Pfam" id="PF00874">
    <property type="entry name" value="PRD"/>
    <property type="match status" value="1"/>
</dbReference>
<proteinExistence type="predicted"/>
<evidence type="ECO:0000256" key="1">
    <source>
        <dbReference type="ARBA" id="ARBA00022737"/>
    </source>
</evidence>
<dbReference type="SUPFAM" id="SSF63520">
    <property type="entry name" value="PTS-regulatory domain, PRD"/>
    <property type="match status" value="1"/>
</dbReference>
<dbReference type="InterPro" id="IPR002178">
    <property type="entry name" value="PTS_EIIA_type-2_dom"/>
</dbReference>
<name>A0A645BYV8_9ZZZZ</name>
<dbReference type="Pfam" id="PF00359">
    <property type="entry name" value="PTS_EIIA_2"/>
    <property type="match status" value="1"/>
</dbReference>